<accession>A0ABW4JK16</accession>
<dbReference type="EMBL" id="JBHUCX010000029">
    <property type="protein sequence ID" value="MFD1675565.1"/>
    <property type="molecule type" value="Genomic_DNA"/>
</dbReference>
<keyword evidence="2" id="KW-1185">Reference proteome</keyword>
<comment type="caution">
    <text evidence="1">The sequence shown here is derived from an EMBL/GenBank/DDBJ whole genome shotgun (WGS) entry which is preliminary data.</text>
</comment>
<sequence>MDDFKKDIQKLDLGDLHAEQVKPTEKTGQYDTVLFRCGGCYRCAGCGGCGGCYRCAGCAGCYRCGGCYRCAGCFGCFPW</sequence>
<dbReference type="NCBIfam" id="TIGR03601">
    <property type="entry name" value="B_an_ocin"/>
    <property type="match status" value="1"/>
</dbReference>
<name>A0ABW4JK16_9BACL</name>
<evidence type="ECO:0000313" key="2">
    <source>
        <dbReference type="Proteomes" id="UP001597079"/>
    </source>
</evidence>
<evidence type="ECO:0000313" key="1">
    <source>
        <dbReference type="EMBL" id="MFD1675565.1"/>
    </source>
</evidence>
<dbReference type="InterPro" id="IPR019890">
    <property type="entry name" value="Bacteriocin/sonorensin"/>
</dbReference>
<organism evidence="1 2">
    <name type="scientific">Alicyclobacillus fodiniaquatilis</name>
    <dbReference type="NCBI Taxonomy" id="1661150"/>
    <lineage>
        <taxon>Bacteria</taxon>
        <taxon>Bacillati</taxon>
        <taxon>Bacillota</taxon>
        <taxon>Bacilli</taxon>
        <taxon>Bacillales</taxon>
        <taxon>Alicyclobacillaceae</taxon>
        <taxon>Alicyclobacillus</taxon>
    </lineage>
</organism>
<dbReference type="RefSeq" id="WP_377943446.1">
    <property type="nucleotide sequence ID" value="NZ_JBHUCX010000029.1"/>
</dbReference>
<proteinExistence type="predicted"/>
<dbReference type="Proteomes" id="UP001597079">
    <property type="component" value="Unassembled WGS sequence"/>
</dbReference>
<protein>
    <submittedName>
        <fullName evidence="1">Heterocycloanthracin/sonorensin family bacteriocin</fullName>
    </submittedName>
</protein>
<gene>
    <name evidence="1" type="ORF">ACFSB2_12755</name>
</gene>
<reference evidence="2" key="1">
    <citation type="journal article" date="2019" name="Int. J. Syst. Evol. Microbiol.">
        <title>The Global Catalogue of Microorganisms (GCM) 10K type strain sequencing project: providing services to taxonomists for standard genome sequencing and annotation.</title>
        <authorList>
            <consortium name="The Broad Institute Genomics Platform"/>
            <consortium name="The Broad Institute Genome Sequencing Center for Infectious Disease"/>
            <person name="Wu L."/>
            <person name="Ma J."/>
        </authorList>
    </citation>
    <scope>NUCLEOTIDE SEQUENCE [LARGE SCALE GENOMIC DNA]</scope>
    <source>
        <strain evidence="2">CGMCC 1.12286</strain>
    </source>
</reference>